<evidence type="ECO:0000256" key="1">
    <source>
        <dbReference type="ARBA" id="ARBA00022603"/>
    </source>
</evidence>
<evidence type="ECO:0000313" key="7">
    <source>
        <dbReference type="Proteomes" id="UP000240481"/>
    </source>
</evidence>
<keyword evidence="3 4" id="KW-0949">S-adenosyl-L-methionine</keyword>
<proteinExistence type="inferred from homology"/>
<dbReference type="NCBIfam" id="TIGR03533">
    <property type="entry name" value="L3_gln_methyl"/>
    <property type="match status" value="1"/>
</dbReference>
<evidence type="ECO:0000256" key="4">
    <source>
        <dbReference type="HAMAP-Rule" id="MF_02125"/>
    </source>
</evidence>
<dbReference type="HAMAP" id="MF_02125">
    <property type="entry name" value="L3_methyltr_PrmB"/>
    <property type="match status" value="1"/>
</dbReference>
<comment type="caution">
    <text evidence="6">The sequence shown here is derived from an EMBL/GenBank/DDBJ whole genome shotgun (WGS) entry which is preliminary data.</text>
</comment>
<dbReference type="GO" id="GO:0003676">
    <property type="term" value="F:nucleic acid binding"/>
    <property type="evidence" value="ECO:0007669"/>
    <property type="project" value="InterPro"/>
</dbReference>
<dbReference type="NCBIfam" id="TIGR00536">
    <property type="entry name" value="hemK_fam"/>
    <property type="match status" value="1"/>
</dbReference>
<dbReference type="EMBL" id="PYLZ01000001">
    <property type="protein sequence ID" value="PSW26616.1"/>
    <property type="molecule type" value="Genomic_DNA"/>
</dbReference>
<dbReference type="PIRSF" id="PIRSF037167">
    <property type="entry name" value="Mtase_YfcB_prd"/>
    <property type="match status" value="1"/>
</dbReference>
<evidence type="ECO:0000256" key="2">
    <source>
        <dbReference type="ARBA" id="ARBA00022679"/>
    </source>
</evidence>
<dbReference type="PROSITE" id="PS00092">
    <property type="entry name" value="N6_MTASE"/>
    <property type="match status" value="1"/>
</dbReference>
<dbReference type="EC" id="2.1.1.298" evidence="4"/>
<dbReference type="GO" id="GO:0036009">
    <property type="term" value="F:protein-glutamine N-methyltransferase activity"/>
    <property type="evidence" value="ECO:0007669"/>
    <property type="project" value="UniProtKB-UniRule"/>
</dbReference>
<dbReference type="OrthoDB" id="9800643at2"/>
<dbReference type="GO" id="GO:0005829">
    <property type="term" value="C:cytosol"/>
    <property type="evidence" value="ECO:0007669"/>
    <property type="project" value="TreeGrafter"/>
</dbReference>
<dbReference type="GO" id="GO:0032259">
    <property type="term" value="P:methylation"/>
    <property type="evidence" value="ECO:0007669"/>
    <property type="project" value="UniProtKB-KW"/>
</dbReference>
<dbReference type="AlphaFoldDB" id="A0A0J8VB17"/>
<dbReference type="Proteomes" id="UP000240481">
    <property type="component" value="Unassembled WGS sequence"/>
</dbReference>
<keyword evidence="1 4" id="KW-0489">Methyltransferase</keyword>
<evidence type="ECO:0000256" key="3">
    <source>
        <dbReference type="ARBA" id="ARBA00022691"/>
    </source>
</evidence>
<reference evidence="6 7" key="1">
    <citation type="submission" date="2018-01" db="EMBL/GenBank/DDBJ databases">
        <title>Whole genome sequencing of Histamine producing bacteria.</title>
        <authorList>
            <person name="Butler K."/>
        </authorList>
    </citation>
    <scope>NUCLEOTIDE SEQUENCE [LARGE SCALE GENOMIC DNA]</scope>
    <source>
        <strain evidence="6 7">DSM 24669</strain>
    </source>
</reference>
<evidence type="ECO:0000259" key="5">
    <source>
        <dbReference type="Pfam" id="PF05175"/>
    </source>
</evidence>
<dbReference type="SUPFAM" id="SSF53335">
    <property type="entry name" value="S-adenosyl-L-methionine-dependent methyltransferases"/>
    <property type="match status" value="1"/>
</dbReference>
<comment type="function">
    <text evidence="4">Methylates ribosomal protein uL3 on a specific glutamine residue.</text>
</comment>
<protein>
    <recommendedName>
        <fullName evidence="4">Ribosomal protein uL3 glutamine methyltransferase</fullName>
        <shortName evidence="4">uL3 MTase</shortName>
        <ecNumber evidence="4">2.1.1.298</ecNumber>
    </recommendedName>
    <alternativeName>
        <fullName evidence="4">N5-glutamine methyltransferase PrmB</fullName>
    </alternativeName>
</protein>
<comment type="catalytic activity">
    <reaction evidence="4">
        <text>L-glutaminyl-[ribosomal protein uL3] + S-adenosyl-L-methionine = N(5)-methyl-L-glutaminyl-[ribosomal protein uL3] + S-adenosyl-L-homocysteine + H(+)</text>
        <dbReference type="Rhea" id="RHEA:45020"/>
        <dbReference type="Rhea" id="RHEA-COMP:11063"/>
        <dbReference type="Rhea" id="RHEA-COMP:11064"/>
        <dbReference type="ChEBI" id="CHEBI:15378"/>
        <dbReference type="ChEBI" id="CHEBI:30011"/>
        <dbReference type="ChEBI" id="CHEBI:57856"/>
        <dbReference type="ChEBI" id="CHEBI:59789"/>
        <dbReference type="ChEBI" id="CHEBI:61891"/>
        <dbReference type="EC" id="2.1.1.298"/>
    </reaction>
</comment>
<evidence type="ECO:0000313" key="6">
    <source>
        <dbReference type="EMBL" id="PSW26616.1"/>
    </source>
</evidence>
<organism evidence="6 7">
    <name type="scientific">Photobacterium swingsii</name>
    <dbReference type="NCBI Taxonomy" id="680026"/>
    <lineage>
        <taxon>Bacteria</taxon>
        <taxon>Pseudomonadati</taxon>
        <taxon>Pseudomonadota</taxon>
        <taxon>Gammaproteobacteria</taxon>
        <taxon>Vibrionales</taxon>
        <taxon>Vibrionaceae</taxon>
        <taxon>Photobacterium</taxon>
    </lineage>
</organism>
<keyword evidence="2 4" id="KW-0808">Transferase</keyword>
<feature type="domain" description="Methyltransferase small" evidence="5">
    <location>
        <begin position="131"/>
        <end position="216"/>
    </location>
</feature>
<keyword evidence="7" id="KW-1185">Reference proteome</keyword>
<dbReference type="FunFam" id="1.10.8.10:FF:000022">
    <property type="entry name" value="50S ribosomal protein L3 glutamine methyltransferase"/>
    <property type="match status" value="1"/>
</dbReference>
<dbReference type="Gene3D" id="3.40.50.150">
    <property type="entry name" value="Vaccinia Virus protein VP39"/>
    <property type="match status" value="1"/>
</dbReference>
<name>A0A0J8VB17_9GAMM</name>
<keyword evidence="6" id="KW-0689">Ribosomal protein</keyword>
<dbReference type="InterPro" id="IPR017127">
    <property type="entry name" value="Ribosome_uL3_MTase"/>
</dbReference>
<dbReference type="CDD" id="cd02440">
    <property type="entry name" value="AdoMet_MTases"/>
    <property type="match status" value="1"/>
</dbReference>
<dbReference type="InterPro" id="IPR007848">
    <property type="entry name" value="Small_mtfrase_dom"/>
</dbReference>
<dbReference type="PANTHER" id="PTHR47806:SF1">
    <property type="entry name" value="RIBOSOMAL PROTEIN UL3 GLUTAMINE METHYLTRANSFERASE"/>
    <property type="match status" value="1"/>
</dbReference>
<dbReference type="InterPro" id="IPR004556">
    <property type="entry name" value="HemK-like"/>
</dbReference>
<accession>A0A0J8VB17</accession>
<dbReference type="GO" id="GO:0005840">
    <property type="term" value="C:ribosome"/>
    <property type="evidence" value="ECO:0007669"/>
    <property type="project" value="UniProtKB-KW"/>
</dbReference>
<dbReference type="Gene3D" id="1.10.8.10">
    <property type="entry name" value="DNA helicase RuvA subunit, C-terminal domain"/>
    <property type="match status" value="1"/>
</dbReference>
<dbReference type="FunFam" id="3.40.50.150:FF:000042">
    <property type="entry name" value="50S ribosomal protein L3 glutamine methyltransferase"/>
    <property type="match status" value="1"/>
</dbReference>
<comment type="similarity">
    <text evidence="4">Belongs to the protein N5-glutamine methyltransferase family. PrmB subfamily.</text>
</comment>
<dbReference type="RefSeq" id="WP_048898642.1">
    <property type="nucleotide sequence ID" value="NZ_AP024852.1"/>
</dbReference>
<dbReference type="InterPro" id="IPR002052">
    <property type="entry name" value="DNA_methylase_N6_adenine_CS"/>
</dbReference>
<gene>
    <name evidence="4" type="primary">prmB</name>
    <name evidence="6" type="ORF">C9I94_01120</name>
</gene>
<sequence>MDKIFVDEAVNELHTLQDMLRWTVSRFNAAGLFYGHGTDNAWDEAVQLVLPTLYLPLDIPSDVRESRLTSSERLRIVERVIRRINERTPVSYLTNKAYFCGMEFFVDERVLVPRSPIGELIENSFEPFLKERPTRIMDLCTGSGCIGIATAHMFPEAEVDIVDISTDALAVAEQNIMDHGLEQQVIPLRSDLLRDVPKDLYDLIVTNPPYVDQEDMDSLPDEFRHEPELGLAAGSDGLKLVRRILANAPDYLKENGVLICEVGNSMIHMEEQYPNIPFTWIEFENGGHGVFMMTREQLIECQDEFSLYRD</sequence>
<dbReference type="InterPro" id="IPR029063">
    <property type="entry name" value="SAM-dependent_MTases_sf"/>
</dbReference>
<dbReference type="PANTHER" id="PTHR47806">
    <property type="entry name" value="50S RIBOSOMAL PROTEIN L3 GLUTAMINE METHYLTRANSFERASE"/>
    <property type="match status" value="1"/>
</dbReference>
<dbReference type="STRING" id="680026.AB733_09990"/>
<dbReference type="Pfam" id="PF05175">
    <property type="entry name" value="MTS"/>
    <property type="match status" value="1"/>
</dbReference>
<keyword evidence="6" id="KW-0687">Ribonucleoprotein</keyword>